<evidence type="ECO:0000256" key="3">
    <source>
        <dbReference type="ARBA" id="ARBA00022449"/>
    </source>
</evidence>
<keyword evidence="5 9" id="KW-0812">Transmembrane</keyword>
<dbReference type="PANTHER" id="PTHR43373:SF1">
    <property type="entry name" value="NA(+)_H(+) ANTIPORTER SUBUNIT A"/>
    <property type="match status" value="1"/>
</dbReference>
<feature type="transmembrane region" description="Helical" evidence="10">
    <location>
        <begin position="490"/>
        <end position="516"/>
    </location>
</feature>
<evidence type="ECO:0000256" key="5">
    <source>
        <dbReference type="ARBA" id="ARBA00022692"/>
    </source>
</evidence>
<feature type="transmembrane region" description="Helical" evidence="10">
    <location>
        <begin position="268"/>
        <end position="289"/>
    </location>
</feature>
<dbReference type="Pfam" id="PF00662">
    <property type="entry name" value="Proton_antipo_N"/>
    <property type="match status" value="1"/>
</dbReference>
<evidence type="ECO:0000259" key="11">
    <source>
        <dbReference type="Pfam" id="PF00361"/>
    </source>
</evidence>
<keyword evidence="3" id="KW-0050">Antiport</keyword>
<dbReference type="KEGG" id="sphe:GFH32_02545"/>
<feature type="transmembrane region" description="Helical" evidence="10">
    <location>
        <begin position="685"/>
        <end position="704"/>
    </location>
</feature>
<dbReference type="GO" id="GO:0015297">
    <property type="term" value="F:antiporter activity"/>
    <property type="evidence" value="ECO:0007669"/>
    <property type="project" value="UniProtKB-KW"/>
</dbReference>
<name>A0A5Q0Q8T7_9SPHI</name>
<dbReference type="InterPro" id="IPR001516">
    <property type="entry name" value="Proton_antipo_N"/>
</dbReference>
<evidence type="ECO:0000256" key="2">
    <source>
        <dbReference type="ARBA" id="ARBA00022448"/>
    </source>
</evidence>
<evidence type="ECO:0000256" key="1">
    <source>
        <dbReference type="ARBA" id="ARBA00004651"/>
    </source>
</evidence>
<evidence type="ECO:0000256" key="6">
    <source>
        <dbReference type="ARBA" id="ARBA00022989"/>
    </source>
</evidence>
<dbReference type="GO" id="GO:0006811">
    <property type="term" value="P:monoatomic ion transport"/>
    <property type="evidence" value="ECO:0007669"/>
    <property type="project" value="UniProtKB-KW"/>
</dbReference>
<feature type="domain" description="NADH:quinone oxidoreductase/Mrp antiporter transmembrane" evidence="11">
    <location>
        <begin position="124"/>
        <end position="413"/>
    </location>
</feature>
<dbReference type="InterPro" id="IPR050616">
    <property type="entry name" value="CPA3_Na-H_Antiporter_A"/>
</dbReference>
<dbReference type="PRINTS" id="PR01434">
    <property type="entry name" value="NADHDHGNASE5"/>
</dbReference>
<evidence type="ECO:0000259" key="13">
    <source>
        <dbReference type="Pfam" id="PF13244"/>
    </source>
</evidence>
<dbReference type="InterPro" id="IPR025383">
    <property type="entry name" value="MrpA_C/MbhD"/>
</dbReference>
<reference evidence="15 16" key="1">
    <citation type="submission" date="2019-10" db="EMBL/GenBank/DDBJ databases">
        <authorList>
            <person name="Dong K."/>
        </authorList>
    </citation>
    <scope>NUCLEOTIDE SEQUENCE [LARGE SCALE GENOMIC DNA]</scope>
    <source>
        <strain evidence="16">dk4302</strain>
    </source>
</reference>
<comment type="subcellular location">
    <subcellularLocation>
        <location evidence="1">Cell membrane</location>
        <topology evidence="1">Multi-pass membrane protein</topology>
    </subcellularLocation>
    <subcellularLocation>
        <location evidence="9">Membrane</location>
        <topology evidence="9">Multi-pass membrane protein</topology>
    </subcellularLocation>
</comment>
<feature type="transmembrane region" description="Helical" evidence="10">
    <location>
        <begin position="404"/>
        <end position="427"/>
    </location>
</feature>
<feature type="transmembrane region" description="Helical" evidence="10">
    <location>
        <begin position="107"/>
        <end position="123"/>
    </location>
</feature>
<keyword evidence="2" id="KW-0813">Transport</keyword>
<sequence length="769" mass="84956">MLFTILFGLIATLFLVPFGKKIKSKWSIILPFIPACLFAYYLGYIPKIAEGSTFFQQTNWVPSLNINFDFRLDGLSLLFCLLITGIGTGIFFYARTYLKGHPYFDRFFGYLLLFMSAMLGLVLSDNLLLLFVFWELTSISSFFLIGFNNEQEESRKSALTALTITGMGGFFLVAGLVLIGNIAGTYSISALVDQRETIIQHQLYPLILGFLFIGAFTKSAQFPFHFWLPGAMKAPTPVSAYLHSATMVKAGIYLLARFFPILGGTEMWSYPLMIVGGFTMLYAAIHSLFRIDLKSILAYTTISALGILVFLLGLGTKEAIIAASVFILVHALYKATLFLVTGIIDHETGTRDITVLSGLRKVLLPVGIAAGLAALSSAGVPLTFGFIGKDLVYESTLHAAPQLSLILTALALITNICLLAAGFMAGLKPFFGELPEQYSKLHLPYLSMWIPPLVLGVLSLLFGLFPGIVGDLLSYQTANAIFGKDTAMHLAIWHGFNTVLLLSAVTLIVGTILYIVNKPNESKVKFIEKWSAFSPQAIFTRYANDIFKFSSWYTNSFHNGYLRSYHLKIILFAEALLIYRLWLSGPILINFDNLSPLTIYEVAVVIILLGALLIVIITPSRLTSVVSMSVIGYCICLMFVFYSAPDLAMTQFTIDTLTTVLFVLVLYKLPSFLSLASPKQKIRDMFVALGFGTILSIIALKVIYEPVVKDTTNFYGENAYILAKGKNVVNVILADFRGIDTMFETVVLSIAAVGVYSLLKLRLKPSEKE</sequence>
<evidence type="ECO:0000256" key="10">
    <source>
        <dbReference type="SAM" id="Phobius"/>
    </source>
</evidence>
<feature type="transmembrane region" description="Helical" evidence="10">
    <location>
        <begin position="741"/>
        <end position="759"/>
    </location>
</feature>
<dbReference type="InterPro" id="IPR046806">
    <property type="entry name" value="MrpA_C/MbhE"/>
</dbReference>
<feature type="transmembrane region" description="Helical" evidence="10">
    <location>
        <begin position="240"/>
        <end position="262"/>
    </location>
</feature>
<feature type="transmembrane region" description="Helical" evidence="10">
    <location>
        <begin position="159"/>
        <end position="183"/>
    </location>
</feature>
<keyword evidence="16" id="KW-1185">Reference proteome</keyword>
<dbReference type="NCBIfam" id="NF009287">
    <property type="entry name" value="PRK12647.1"/>
    <property type="match status" value="1"/>
</dbReference>
<gene>
    <name evidence="15" type="ORF">GFH32_02545</name>
</gene>
<feature type="transmembrane region" description="Helical" evidence="10">
    <location>
        <begin position="448"/>
        <end position="470"/>
    </location>
</feature>
<keyword evidence="4" id="KW-1003">Cell membrane</keyword>
<dbReference type="Pfam" id="PF20501">
    <property type="entry name" value="MbhE"/>
    <property type="match status" value="1"/>
</dbReference>
<evidence type="ECO:0000313" key="16">
    <source>
        <dbReference type="Proteomes" id="UP000326921"/>
    </source>
</evidence>
<feature type="transmembrane region" description="Helical" evidence="10">
    <location>
        <begin position="569"/>
        <end position="591"/>
    </location>
</feature>
<feature type="transmembrane region" description="Helical" evidence="10">
    <location>
        <begin position="74"/>
        <end position="95"/>
    </location>
</feature>
<evidence type="ECO:0000259" key="14">
    <source>
        <dbReference type="Pfam" id="PF20501"/>
    </source>
</evidence>
<feature type="domain" description="MrpA C-terminal/MbhE" evidence="14">
    <location>
        <begin position="681"/>
        <end position="767"/>
    </location>
</feature>
<proteinExistence type="predicted"/>
<dbReference type="InterPro" id="IPR001750">
    <property type="entry name" value="ND/Mrp_TM"/>
</dbReference>
<feature type="transmembrane region" description="Helical" evidence="10">
    <location>
        <begin position="296"/>
        <end position="314"/>
    </location>
</feature>
<dbReference type="GO" id="GO:0005886">
    <property type="term" value="C:plasma membrane"/>
    <property type="evidence" value="ECO:0007669"/>
    <property type="project" value="UniProtKB-SubCell"/>
</dbReference>
<dbReference type="Pfam" id="PF00361">
    <property type="entry name" value="Proton_antipo_M"/>
    <property type="match status" value="1"/>
</dbReference>
<feature type="transmembrane region" description="Helical" evidence="10">
    <location>
        <begin position="656"/>
        <end position="673"/>
    </location>
</feature>
<dbReference type="EMBL" id="CP045652">
    <property type="protein sequence ID" value="QGA25261.1"/>
    <property type="molecule type" value="Genomic_DNA"/>
</dbReference>
<evidence type="ECO:0000256" key="4">
    <source>
        <dbReference type="ARBA" id="ARBA00022475"/>
    </source>
</evidence>
<dbReference type="AlphaFoldDB" id="A0A5Q0Q8T7"/>
<evidence type="ECO:0000256" key="7">
    <source>
        <dbReference type="ARBA" id="ARBA00023065"/>
    </source>
</evidence>
<evidence type="ECO:0000256" key="9">
    <source>
        <dbReference type="RuleBase" id="RU000320"/>
    </source>
</evidence>
<feature type="transmembrane region" description="Helical" evidence="10">
    <location>
        <begin position="362"/>
        <end position="384"/>
    </location>
</feature>
<organism evidence="15 16">
    <name type="scientific">Sphingobacterium zhuxiongii</name>
    <dbReference type="NCBI Taxonomy" id="2662364"/>
    <lineage>
        <taxon>Bacteria</taxon>
        <taxon>Pseudomonadati</taxon>
        <taxon>Bacteroidota</taxon>
        <taxon>Sphingobacteriia</taxon>
        <taxon>Sphingobacteriales</taxon>
        <taxon>Sphingobacteriaceae</taxon>
        <taxon>Sphingobacterium</taxon>
    </lineage>
</organism>
<dbReference type="RefSeq" id="WP_153509582.1">
    <property type="nucleotide sequence ID" value="NZ_CP045652.1"/>
</dbReference>
<accession>A0A5Q0Q8T7</accession>
<evidence type="ECO:0000259" key="12">
    <source>
        <dbReference type="Pfam" id="PF00662"/>
    </source>
</evidence>
<feature type="transmembrane region" description="Helical" evidence="10">
    <location>
        <begin position="320"/>
        <end position="341"/>
    </location>
</feature>
<dbReference type="PANTHER" id="PTHR43373">
    <property type="entry name" value="NA(+)/H(+) ANTIPORTER SUBUNIT"/>
    <property type="match status" value="1"/>
</dbReference>
<keyword evidence="7" id="KW-0406">Ion transport</keyword>
<evidence type="ECO:0000313" key="15">
    <source>
        <dbReference type="EMBL" id="QGA25261.1"/>
    </source>
</evidence>
<dbReference type="Proteomes" id="UP000326921">
    <property type="component" value="Chromosome"/>
</dbReference>
<evidence type="ECO:0000256" key="8">
    <source>
        <dbReference type="ARBA" id="ARBA00023136"/>
    </source>
</evidence>
<dbReference type="Pfam" id="PF13244">
    <property type="entry name" value="MbhD"/>
    <property type="match status" value="1"/>
</dbReference>
<keyword evidence="8 10" id="KW-0472">Membrane</keyword>
<feature type="transmembrane region" description="Helical" evidence="10">
    <location>
        <begin position="203"/>
        <end position="228"/>
    </location>
</feature>
<feature type="transmembrane region" description="Helical" evidence="10">
    <location>
        <begin position="129"/>
        <end position="147"/>
    </location>
</feature>
<feature type="transmembrane region" description="Helical" evidence="10">
    <location>
        <begin position="625"/>
        <end position="644"/>
    </location>
</feature>
<protein>
    <submittedName>
        <fullName evidence="15">Putative monovalent cation/H+ antiporter subunit A</fullName>
    </submittedName>
</protein>
<feature type="transmembrane region" description="Helical" evidence="10">
    <location>
        <begin position="597"/>
        <end position="618"/>
    </location>
</feature>
<feature type="domain" description="NADH-Ubiquinone oxidoreductase (complex I) chain 5 N-terminal" evidence="12">
    <location>
        <begin position="62"/>
        <end position="108"/>
    </location>
</feature>
<feature type="domain" description="MrpA C-terminal/MbhD" evidence="13">
    <location>
        <begin position="606"/>
        <end position="670"/>
    </location>
</feature>
<keyword evidence="6 10" id="KW-1133">Transmembrane helix</keyword>